<proteinExistence type="predicted"/>
<accession>A0A2Z2K4C4</accession>
<dbReference type="CDD" id="cd04301">
    <property type="entry name" value="NAT_SF"/>
    <property type="match status" value="1"/>
</dbReference>
<reference evidence="2 3" key="1">
    <citation type="submission" date="2017-06" db="EMBL/GenBank/DDBJ databases">
        <title>Complete genome sequence of Paenibacillus donghaensis KCTC 13049T isolated from East Sea sediment, South Korea.</title>
        <authorList>
            <person name="Jung B.K."/>
            <person name="Hong S.-J."/>
            <person name="Shin J.-H."/>
        </authorList>
    </citation>
    <scope>NUCLEOTIDE SEQUENCE [LARGE SCALE GENOMIC DNA]</scope>
    <source>
        <strain evidence="2 3">KCTC 13049</strain>
    </source>
</reference>
<keyword evidence="3" id="KW-1185">Reference proteome</keyword>
<dbReference type="PROSITE" id="PS51186">
    <property type="entry name" value="GNAT"/>
    <property type="match status" value="1"/>
</dbReference>
<gene>
    <name evidence="2" type="ORF">B9T62_07295</name>
</gene>
<dbReference type="Proteomes" id="UP000249890">
    <property type="component" value="Chromosome"/>
</dbReference>
<dbReference type="InterPro" id="IPR000182">
    <property type="entry name" value="GNAT_dom"/>
</dbReference>
<feature type="domain" description="N-acetyltransferase" evidence="1">
    <location>
        <begin position="111"/>
        <end position="251"/>
    </location>
</feature>
<protein>
    <recommendedName>
        <fullName evidence="1">N-acetyltransferase domain-containing protein</fullName>
    </recommendedName>
</protein>
<dbReference type="Pfam" id="PF24553">
    <property type="entry name" value="Rv0428c_C"/>
    <property type="match status" value="1"/>
</dbReference>
<organism evidence="2 3">
    <name type="scientific">Paenibacillus donghaensis</name>
    <dbReference type="NCBI Taxonomy" id="414771"/>
    <lineage>
        <taxon>Bacteria</taxon>
        <taxon>Bacillati</taxon>
        <taxon>Bacillota</taxon>
        <taxon>Bacilli</taxon>
        <taxon>Bacillales</taxon>
        <taxon>Paenibacillaceae</taxon>
        <taxon>Paenibacillus</taxon>
    </lineage>
</organism>
<name>A0A2Z2K4C4_9BACL</name>
<dbReference type="GO" id="GO:0016747">
    <property type="term" value="F:acyltransferase activity, transferring groups other than amino-acyl groups"/>
    <property type="evidence" value="ECO:0007669"/>
    <property type="project" value="InterPro"/>
</dbReference>
<dbReference type="OrthoDB" id="9805924at2"/>
<dbReference type="AlphaFoldDB" id="A0A2Z2K4C4"/>
<dbReference type="RefSeq" id="WP_087914634.1">
    <property type="nucleotide sequence ID" value="NZ_CP021780.1"/>
</dbReference>
<dbReference type="KEGG" id="pdh:B9T62_07295"/>
<dbReference type="EMBL" id="CP021780">
    <property type="protein sequence ID" value="ASA20616.1"/>
    <property type="molecule type" value="Genomic_DNA"/>
</dbReference>
<dbReference type="Gene3D" id="3.40.630.30">
    <property type="match status" value="1"/>
</dbReference>
<dbReference type="InterPro" id="IPR056935">
    <property type="entry name" value="Rv0428c-like_C"/>
</dbReference>
<dbReference type="SUPFAM" id="SSF55729">
    <property type="entry name" value="Acyl-CoA N-acyltransferases (Nat)"/>
    <property type="match status" value="1"/>
</dbReference>
<sequence length="251" mass="27909">MNKWIEEITLNTWPAEQSVLLNGWVLRTSSGYTKRANSVNPLYAPERSGMGADEQFKYAEAYYQAAGLVPVFKITPFIQPEALDGMLELRGYRKVEPSSVRVLDLKQVPSITGSSLTVHIEDHLNEEWLSVFSELAELTASNRDTLRRMLSASSLKQGYAVVAVEGIPAACGLGILQRGYLGLYDIVTAPAYRRTGLAVGLIKGLLQWGMERGASGAFLQVLKNNSGASALYDKLGFKEIYNYWYRVWDNT</sequence>
<evidence type="ECO:0000259" key="1">
    <source>
        <dbReference type="PROSITE" id="PS51186"/>
    </source>
</evidence>
<evidence type="ECO:0000313" key="2">
    <source>
        <dbReference type="EMBL" id="ASA20616.1"/>
    </source>
</evidence>
<evidence type="ECO:0000313" key="3">
    <source>
        <dbReference type="Proteomes" id="UP000249890"/>
    </source>
</evidence>
<dbReference type="InterPro" id="IPR016181">
    <property type="entry name" value="Acyl_CoA_acyltransferase"/>
</dbReference>